<dbReference type="GO" id="GO:0008270">
    <property type="term" value="F:zinc ion binding"/>
    <property type="evidence" value="ECO:0007669"/>
    <property type="project" value="UniProtKB-KW"/>
</dbReference>
<gene>
    <name evidence="20" type="ORF">TREES_T100002933</name>
</gene>
<dbReference type="STRING" id="246437.L9KTP7"/>
<dbReference type="InterPro" id="IPR045129">
    <property type="entry name" value="RNF123/RKP/RSPRY1"/>
</dbReference>
<dbReference type="InterPro" id="IPR042541">
    <property type="entry name" value="BART_sf"/>
</dbReference>
<dbReference type="InterPro" id="IPR013320">
    <property type="entry name" value="ConA-like_dom_sf"/>
</dbReference>
<dbReference type="InterPro" id="IPR003877">
    <property type="entry name" value="SPRY_dom"/>
</dbReference>
<dbReference type="InterPro" id="IPR001870">
    <property type="entry name" value="B30.2/SPRY"/>
</dbReference>
<evidence type="ECO:0000256" key="1">
    <source>
        <dbReference type="ARBA" id="ARBA00004120"/>
    </source>
</evidence>
<evidence type="ECO:0000256" key="17">
    <source>
        <dbReference type="SAM" id="MobiDB-lite"/>
    </source>
</evidence>
<evidence type="ECO:0000256" key="2">
    <source>
        <dbReference type="ARBA" id="ARBA00004123"/>
    </source>
</evidence>
<dbReference type="GO" id="GO:0005813">
    <property type="term" value="C:centrosome"/>
    <property type="evidence" value="ECO:0007669"/>
    <property type="project" value="UniProtKB-SubCell"/>
</dbReference>
<evidence type="ECO:0000256" key="6">
    <source>
        <dbReference type="ARBA" id="ARBA00014849"/>
    </source>
</evidence>
<feature type="compositionally biased region" description="Basic residues" evidence="17">
    <location>
        <begin position="83"/>
        <end position="97"/>
    </location>
</feature>
<dbReference type="InterPro" id="IPR043136">
    <property type="entry name" value="B30.2/SPRY_sf"/>
</dbReference>
<evidence type="ECO:0000256" key="9">
    <source>
        <dbReference type="ARBA" id="ARBA00022771"/>
    </source>
</evidence>
<evidence type="ECO:0000256" key="15">
    <source>
        <dbReference type="ARBA" id="ARBA00023273"/>
    </source>
</evidence>
<keyword evidence="7" id="KW-0963">Cytoplasm</keyword>
<dbReference type="SMART" id="SM00449">
    <property type="entry name" value="SPRY"/>
    <property type="match status" value="1"/>
</dbReference>
<dbReference type="PANTHER" id="PTHR13363:SF6">
    <property type="entry name" value="RING FINGER AND SPRY DOMAIN-CONTAINING PROTEIN 1"/>
    <property type="match status" value="1"/>
</dbReference>
<evidence type="ECO:0000256" key="13">
    <source>
        <dbReference type="ARBA" id="ARBA00023212"/>
    </source>
</evidence>
<evidence type="ECO:0000256" key="5">
    <source>
        <dbReference type="ARBA" id="ARBA00009880"/>
    </source>
</evidence>
<name>L9KTP7_TUPCH</name>
<dbReference type="GO" id="GO:0004842">
    <property type="term" value="F:ubiquitin-protein transferase activity"/>
    <property type="evidence" value="ECO:0007669"/>
    <property type="project" value="InterPro"/>
</dbReference>
<dbReference type="InParanoid" id="L9KTP7"/>
<keyword evidence="9" id="KW-0863">Zinc-finger</keyword>
<keyword evidence="13" id="KW-0206">Cytoskeleton</keyword>
<comment type="function">
    <text evidence="16">Together with ARL2, plays a role in the nuclear translocation, retention and transcriptional activity of STAT3. May play a role as an effector of ARL2.</text>
</comment>
<feature type="chain" id="PRO_5004000194" description="ADP-ribosylation factor-like protein 2-binding protein" evidence="18">
    <location>
        <begin position="17"/>
        <end position="764"/>
    </location>
</feature>
<dbReference type="Gene3D" id="2.60.120.920">
    <property type="match status" value="1"/>
</dbReference>
<dbReference type="Gene3D" id="1.20.1520.10">
    <property type="entry name" value="ADP-ribosylation factor-like 2-binding protein, domain"/>
    <property type="match status" value="1"/>
</dbReference>
<dbReference type="Proteomes" id="UP000011518">
    <property type="component" value="Unassembled WGS sequence"/>
</dbReference>
<evidence type="ECO:0000256" key="14">
    <source>
        <dbReference type="ARBA" id="ARBA00023242"/>
    </source>
</evidence>
<dbReference type="CDD" id="cd12883">
    <property type="entry name" value="SPRY_RING"/>
    <property type="match status" value="1"/>
</dbReference>
<dbReference type="Pfam" id="PF00622">
    <property type="entry name" value="SPRY"/>
    <property type="match status" value="1"/>
</dbReference>
<feature type="domain" description="B30.2/SPRY" evidence="19">
    <location>
        <begin position="232"/>
        <end position="404"/>
    </location>
</feature>
<proteinExistence type="inferred from homology"/>
<keyword evidence="8" id="KW-0479">Metal-binding</keyword>
<evidence type="ECO:0000256" key="4">
    <source>
        <dbReference type="ARBA" id="ARBA00004569"/>
    </source>
</evidence>
<dbReference type="AlphaFoldDB" id="L9KTP7"/>
<dbReference type="SUPFAM" id="SSF49899">
    <property type="entry name" value="Concanavalin A-like lectins/glucanases"/>
    <property type="match status" value="1"/>
</dbReference>
<protein>
    <recommendedName>
        <fullName evidence="6">ADP-ribosylation factor-like protein 2-binding protein</fullName>
    </recommendedName>
</protein>
<dbReference type="GO" id="GO:0051603">
    <property type="term" value="P:proteolysis involved in protein catabolic process"/>
    <property type="evidence" value="ECO:0007669"/>
    <property type="project" value="TreeGrafter"/>
</dbReference>
<keyword evidence="18" id="KW-0732">Signal</keyword>
<evidence type="ECO:0000256" key="11">
    <source>
        <dbReference type="ARBA" id="ARBA00023069"/>
    </source>
</evidence>
<accession>L9KTP7</accession>
<dbReference type="GO" id="GO:0005634">
    <property type="term" value="C:nucleus"/>
    <property type="evidence" value="ECO:0007669"/>
    <property type="project" value="UniProtKB-SubCell"/>
</dbReference>
<dbReference type="InterPro" id="IPR023379">
    <property type="entry name" value="BART_dom"/>
</dbReference>
<evidence type="ECO:0000256" key="8">
    <source>
        <dbReference type="ARBA" id="ARBA00022723"/>
    </source>
</evidence>
<keyword evidence="15" id="KW-0966">Cell projection</keyword>
<feature type="compositionally biased region" description="Polar residues" evidence="17">
    <location>
        <begin position="57"/>
        <end position="68"/>
    </location>
</feature>
<keyword evidence="21" id="KW-1185">Reference proteome</keyword>
<dbReference type="PROSITE" id="PS50188">
    <property type="entry name" value="B302_SPRY"/>
    <property type="match status" value="1"/>
</dbReference>
<evidence type="ECO:0000256" key="10">
    <source>
        <dbReference type="ARBA" id="ARBA00022833"/>
    </source>
</evidence>
<dbReference type="FunCoup" id="L9KTP7">
    <property type="interactions" value="1112"/>
</dbReference>
<evidence type="ECO:0000313" key="20">
    <source>
        <dbReference type="EMBL" id="ELW66191.1"/>
    </source>
</evidence>
<evidence type="ECO:0000256" key="16">
    <source>
        <dbReference type="ARBA" id="ARBA00025341"/>
    </source>
</evidence>
<organism evidence="20 21">
    <name type="scientific">Tupaia chinensis</name>
    <name type="common">Chinese tree shrew</name>
    <name type="synonym">Tupaia belangeri chinensis</name>
    <dbReference type="NCBI Taxonomy" id="246437"/>
    <lineage>
        <taxon>Eukaryota</taxon>
        <taxon>Metazoa</taxon>
        <taxon>Chordata</taxon>
        <taxon>Craniata</taxon>
        <taxon>Vertebrata</taxon>
        <taxon>Euteleostomi</taxon>
        <taxon>Mammalia</taxon>
        <taxon>Eutheria</taxon>
        <taxon>Euarchontoglires</taxon>
        <taxon>Scandentia</taxon>
        <taxon>Tupaiidae</taxon>
        <taxon>Tupaia</taxon>
    </lineage>
</organism>
<dbReference type="GO" id="GO:0005758">
    <property type="term" value="C:mitochondrial intermembrane space"/>
    <property type="evidence" value="ECO:0007669"/>
    <property type="project" value="UniProtKB-SubCell"/>
</dbReference>
<reference evidence="21" key="1">
    <citation type="submission" date="2012-07" db="EMBL/GenBank/DDBJ databases">
        <title>Genome of the Chinese tree shrew, a rising model animal genetically related to primates.</title>
        <authorList>
            <person name="Zhang G."/>
            <person name="Fan Y."/>
            <person name="Yao Y."/>
            <person name="Huang Z."/>
        </authorList>
    </citation>
    <scope>NUCLEOTIDE SEQUENCE [LARGE SCALE GENOMIC DNA]</scope>
</reference>
<sequence>MIVFGWAVFLASRSLGQGLLLTLEEHIARFLGTRGATTTMGNSCICRDDSGAEDSVDAQQQQAENSALPTADTRSQPRDPVRPPRRGRGPHEPRRKKQNVDGLVLDTLAVIRTLVDKMISSSNFNLLLDEGWLDVVQSLIRVIPLEDPLGPAVITLLLDECPLPTKKLQSHPTVMLFALIALEKFAQTSENKLTISESSISDRLVTLESWADDPDYLKRQVGFCAQWSLDNLFLKEGRQLTYEKVDLSSIGAMLNSNDVSEYLKISPHGLEARCDASSFESVRCTFCVDAGVWYYEVTVVTSGVMQIGWATRDSKFLNHEGYGIGDDEYSCAYDGCRQLIWYNARRDTVGFLLDLNEKQMIFFLNGNQLPPEKQVFSSTVSGFFAAASFMSYQQCEFNFGAKPFKYPPSMKFSTFNDYAFLTPEEKIILPRHRRLALLKQVSIRENCCSLCCDEVADTQLKPCGHRVSSEDLQEFGFSLPENWKKTRACDWLPGARVAVEEVAVAIETGGGARRWLRVTEVQAPTVARWPAQSGLVGRWSPACAGRSRRASGRASRNGGWARAAGGVGGAPARCSALVLAATMDAVEEESFALSLDSWSDYPPGRFSRQHRVHAPVQKDAEFDAVVGYLEDIIMDDEFQLLQRNFMDKYYQEFEDTEENKLTYTPIFNEYISLVEKYIEEQLLERIPGFNMAAFTTTLQHHKDEVAGDIFDMLLTFTDFLAFKEMFLDYRAEKEGRGLDLSSGLVVTSLCKSSSMPASQNNLRH</sequence>
<comment type="similarity">
    <text evidence="5">Belongs to the ARL2BP family.</text>
</comment>
<dbReference type="FunFam" id="1.20.1520.10:FF:000002">
    <property type="entry name" value="ADP-ribosylation factor-like protein 2-binding protein isoform X1"/>
    <property type="match status" value="1"/>
</dbReference>
<reference evidence="21" key="2">
    <citation type="journal article" date="2013" name="Nat. Commun.">
        <title>Genome of the Chinese tree shrew.</title>
        <authorList>
            <person name="Fan Y."/>
            <person name="Huang Z.Y."/>
            <person name="Cao C.C."/>
            <person name="Chen C.S."/>
            <person name="Chen Y.X."/>
            <person name="Fan D.D."/>
            <person name="He J."/>
            <person name="Hou H.L."/>
            <person name="Hu L."/>
            <person name="Hu X.T."/>
            <person name="Jiang X.T."/>
            <person name="Lai R."/>
            <person name="Lang Y.S."/>
            <person name="Liang B."/>
            <person name="Liao S.G."/>
            <person name="Mu D."/>
            <person name="Ma Y.Y."/>
            <person name="Niu Y.Y."/>
            <person name="Sun X.Q."/>
            <person name="Xia J.Q."/>
            <person name="Xiao J."/>
            <person name="Xiong Z.Q."/>
            <person name="Xu L."/>
            <person name="Yang L."/>
            <person name="Zhang Y."/>
            <person name="Zhao W."/>
            <person name="Zhao X.D."/>
            <person name="Zheng Y.T."/>
            <person name="Zhou J.M."/>
            <person name="Zhu Y.B."/>
            <person name="Zhang G.J."/>
            <person name="Wang J."/>
            <person name="Yao Y.G."/>
        </authorList>
    </citation>
    <scope>NUCLEOTIDE SEQUENCE [LARGE SCALE GENOMIC DNA]</scope>
</reference>
<dbReference type="EMBL" id="KB320660">
    <property type="protein sequence ID" value="ELW66191.1"/>
    <property type="molecule type" value="Genomic_DNA"/>
</dbReference>
<evidence type="ECO:0000313" key="21">
    <source>
        <dbReference type="Proteomes" id="UP000011518"/>
    </source>
</evidence>
<dbReference type="Pfam" id="PF11527">
    <property type="entry name" value="ARL2_Bind_BART"/>
    <property type="match status" value="1"/>
</dbReference>
<keyword evidence="10" id="KW-0862">Zinc</keyword>
<evidence type="ECO:0000256" key="18">
    <source>
        <dbReference type="SAM" id="SignalP"/>
    </source>
</evidence>
<evidence type="ECO:0000256" key="12">
    <source>
        <dbReference type="ARBA" id="ARBA00023128"/>
    </source>
</evidence>
<evidence type="ECO:0000256" key="7">
    <source>
        <dbReference type="ARBA" id="ARBA00022490"/>
    </source>
</evidence>
<comment type="subcellular location">
    <subcellularLocation>
        <location evidence="1">Cytoplasm</location>
        <location evidence="1">Cytoskeleton</location>
        <location evidence="1">Cilium basal body</location>
    </subcellularLocation>
    <subcellularLocation>
        <location evidence="3">Cytoplasm</location>
        <location evidence="3">Cytoskeleton</location>
        <location evidence="3">Microtubule organizing center</location>
        <location evidence="3">Centrosome</location>
    </subcellularLocation>
    <subcellularLocation>
        <location evidence="4">Mitochondrion intermembrane space</location>
    </subcellularLocation>
    <subcellularLocation>
        <location evidence="2">Nucleus</location>
    </subcellularLocation>
</comment>
<keyword evidence="11" id="KW-0969">Cilium</keyword>
<feature type="region of interest" description="Disordered" evidence="17">
    <location>
        <begin position="51"/>
        <end position="98"/>
    </location>
</feature>
<dbReference type="PANTHER" id="PTHR13363">
    <property type="entry name" value="RING FINGER AND SRY DOMAIN-CONTAINING"/>
    <property type="match status" value="1"/>
</dbReference>
<evidence type="ECO:0000259" key="19">
    <source>
        <dbReference type="PROSITE" id="PS50188"/>
    </source>
</evidence>
<dbReference type="InterPro" id="IPR035774">
    <property type="entry name" value="SPRY_RSPRY1"/>
</dbReference>
<feature type="signal peptide" evidence="18">
    <location>
        <begin position="1"/>
        <end position="16"/>
    </location>
</feature>
<keyword evidence="12" id="KW-0496">Mitochondrion</keyword>
<keyword evidence="14" id="KW-0539">Nucleus</keyword>
<evidence type="ECO:0000256" key="3">
    <source>
        <dbReference type="ARBA" id="ARBA00004300"/>
    </source>
</evidence>